<dbReference type="Proteomes" id="UP001050975">
    <property type="component" value="Unassembled WGS sequence"/>
</dbReference>
<evidence type="ECO:0000313" key="2">
    <source>
        <dbReference type="EMBL" id="GET41019.1"/>
    </source>
</evidence>
<dbReference type="EMBL" id="BLAY01000106">
    <property type="protein sequence ID" value="GET41019.1"/>
    <property type="molecule type" value="Genomic_DNA"/>
</dbReference>
<keyword evidence="1" id="KW-1133">Transmembrane helix</keyword>
<feature type="transmembrane region" description="Helical" evidence="1">
    <location>
        <begin position="12"/>
        <end position="33"/>
    </location>
</feature>
<dbReference type="AlphaFoldDB" id="A0AAV3WKD0"/>
<keyword evidence="1" id="KW-0812">Transmembrane</keyword>
<keyword evidence="1" id="KW-0472">Membrane</keyword>
<gene>
    <name evidence="2" type="ORF">MiSe_58310</name>
</gene>
<comment type="caution">
    <text evidence="2">The sequence shown here is derived from an EMBL/GenBank/DDBJ whole genome shotgun (WGS) entry which is preliminary data.</text>
</comment>
<feature type="transmembrane region" description="Helical" evidence="1">
    <location>
        <begin position="60"/>
        <end position="83"/>
    </location>
</feature>
<keyword evidence="3" id="KW-1185">Reference proteome</keyword>
<organism evidence="2 3">
    <name type="scientific">Microseira wollei NIES-4236</name>
    <dbReference type="NCBI Taxonomy" id="2530354"/>
    <lineage>
        <taxon>Bacteria</taxon>
        <taxon>Bacillati</taxon>
        <taxon>Cyanobacteriota</taxon>
        <taxon>Cyanophyceae</taxon>
        <taxon>Oscillatoriophycideae</taxon>
        <taxon>Aerosakkonematales</taxon>
        <taxon>Aerosakkonemataceae</taxon>
        <taxon>Microseira</taxon>
    </lineage>
</organism>
<protein>
    <recommendedName>
        <fullName evidence="4">Peptidase</fullName>
    </recommendedName>
</protein>
<evidence type="ECO:0000256" key="1">
    <source>
        <dbReference type="SAM" id="Phobius"/>
    </source>
</evidence>
<reference evidence="2" key="1">
    <citation type="submission" date="2019-10" db="EMBL/GenBank/DDBJ databases">
        <title>Draft genome sequece of Microseira wollei NIES-4236.</title>
        <authorList>
            <person name="Yamaguchi H."/>
            <person name="Suzuki S."/>
            <person name="Kawachi M."/>
        </authorList>
    </citation>
    <scope>NUCLEOTIDE SEQUENCE</scope>
    <source>
        <strain evidence="2">NIES-4236</strain>
    </source>
</reference>
<evidence type="ECO:0000313" key="3">
    <source>
        <dbReference type="Proteomes" id="UP001050975"/>
    </source>
</evidence>
<sequence>MSRAFRKYHRQIAIAVCLPLLLTAFTGLGYNILDEWFHQEELAELLLSIHTMKILHLEEIYPLLNGLGLVGLLITGLSMTGLFRQQPAVKKSE</sequence>
<name>A0AAV3WKD0_9CYAN</name>
<accession>A0AAV3WKD0</accession>
<dbReference type="RefSeq" id="WP_226587244.1">
    <property type="nucleotide sequence ID" value="NZ_BLAY01000106.1"/>
</dbReference>
<proteinExistence type="predicted"/>
<evidence type="ECO:0008006" key="4">
    <source>
        <dbReference type="Google" id="ProtNLM"/>
    </source>
</evidence>